<proteinExistence type="predicted"/>
<keyword evidence="1" id="KW-1133">Transmembrane helix</keyword>
<name>A0A1J1J7W5_9DIPT</name>
<evidence type="ECO:0000313" key="2">
    <source>
        <dbReference type="EMBL" id="CRL08491.1"/>
    </source>
</evidence>
<keyword evidence="1" id="KW-0472">Membrane</keyword>
<feature type="transmembrane region" description="Helical" evidence="1">
    <location>
        <begin position="25"/>
        <end position="46"/>
    </location>
</feature>
<dbReference type="AlphaFoldDB" id="A0A1J1J7W5"/>
<reference evidence="2 3" key="1">
    <citation type="submission" date="2015-04" db="EMBL/GenBank/DDBJ databases">
        <authorList>
            <person name="Syromyatnikov M.Y."/>
            <person name="Popov V.N."/>
        </authorList>
    </citation>
    <scope>NUCLEOTIDE SEQUENCE [LARGE SCALE GENOMIC DNA]</scope>
</reference>
<keyword evidence="3" id="KW-1185">Reference proteome</keyword>
<dbReference type="Proteomes" id="UP000183832">
    <property type="component" value="Unassembled WGS sequence"/>
</dbReference>
<dbReference type="EMBL" id="CVRI01000075">
    <property type="protein sequence ID" value="CRL08491.1"/>
    <property type="molecule type" value="Genomic_DNA"/>
</dbReference>
<keyword evidence="1" id="KW-0812">Transmembrane</keyword>
<evidence type="ECO:0000313" key="3">
    <source>
        <dbReference type="Proteomes" id="UP000183832"/>
    </source>
</evidence>
<organism evidence="2 3">
    <name type="scientific">Clunio marinus</name>
    <dbReference type="NCBI Taxonomy" id="568069"/>
    <lineage>
        <taxon>Eukaryota</taxon>
        <taxon>Metazoa</taxon>
        <taxon>Ecdysozoa</taxon>
        <taxon>Arthropoda</taxon>
        <taxon>Hexapoda</taxon>
        <taxon>Insecta</taxon>
        <taxon>Pterygota</taxon>
        <taxon>Neoptera</taxon>
        <taxon>Endopterygota</taxon>
        <taxon>Diptera</taxon>
        <taxon>Nematocera</taxon>
        <taxon>Chironomoidea</taxon>
        <taxon>Chironomidae</taxon>
        <taxon>Clunio</taxon>
    </lineage>
</organism>
<accession>A0A1J1J7W5</accession>
<evidence type="ECO:0000256" key="1">
    <source>
        <dbReference type="SAM" id="Phobius"/>
    </source>
</evidence>
<protein>
    <submittedName>
        <fullName evidence="2">CLUMA_CG021609, isoform A</fullName>
    </submittedName>
</protein>
<sequence length="89" mass="10957">MLKSGKCRNRQSKIHFIFILPYERLPVPTFIEIYLGIWGFVFVFHYKQKLWLSTKLFHWDSFQNKRLKSLVYNSKYLQVMFKAFIRYAI</sequence>
<gene>
    <name evidence="2" type="ORF">CLUMA_CG021609</name>
</gene>